<dbReference type="InterPro" id="IPR003439">
    <property type="entry name" value="ABC_transporter-like_ATP-bd"/>
</dbReference>
<dbReference type="PANTHER" id="PTHR43820">
    <property type="entry name" value="HIGH-AFFINITY BRANCHED-CHAIN AMINO ACID TRANSPORT ATP-BINDING PROTEIN LIVF"/>
    <property type="match status" value="1"/>
</dbReference>
<dbReference type="GO" id="GO:0016887">
    <property type="term" value="F:ATP hydrolysis activity"/>
    <property type="evidence" value="ECO:0007669"/>
    <property type="project" value="InterPro"/>
</dbReference>
<keyword evidence="5" id="KW-0029">Amino-acid transport</keyword>
<dbReference type="PROSITE" id="PS50893">
    <property type="entry name" value="ABC_TRANSPORTER_2"/>
    <property type="match status" value="1"/>
</dbReference>
<dbReference type="GO" id="GO:0005524">
    <property type="term" value="F:ATP binding"/>
    <property type="evidence" value="ECO:0007669"/>
    <property type="project" value="UniProtKB-KW"/>
</dbReference>
<dbReference type="EMBL" id="DRWN01000047">
    <property type="protein sequence ID" value="HHK68637.1"/>
    <property type="molecule type" value="Genomic_DNA"/>
</dbReference>
<evidence type="ECO:0000313" key="7">
    <source>
        <dbReference type="EMBL" id="HHK68637.1"/>
    </source>
</evidence>
<accession>A0A7C5L7P6</accession>
<dbReference type="AlphaFoldDB" id="A0A7C5L7P6"/>
<dbReference type="SUPFAM" id="SSF52540">
    <property type="entry name" value="P-loop containing nucleoside triphosphate hydrolases"/>
    <property type="match status" value="1"/>
</dbReference>
<dbReference type="InterPro" id="IPR052156">
    <property type="entry name" value="BCAA_Transport_ATP-bd_LivF"/>
</dbReference>
<dbReference type="Gene3D" id="3.40.50.300">
    <property type="entry name" value="P-loop containing nucleotide triphosphate hydrolases"/>
    <property type="match status" value="1"/>
</dbReference>
<feature type="domain" description="ABC transporter" evidence="6">
    <location>
        <begin position="3"/>
        <end position="236"/>
    </location>
</feature>
<evidence type="ECO:0000256" key="5">
    <source>
        <dbReference type="ARBA" id="ARBA00022970"/>
    </source>
</evidence>
<dbReference type="GO" id="GO:0015658">
    <property type="term" value="F:branched-chain amino acid transmembrane transporter activity"/>
    <property type="evidence" value="ECO:0007669"/>
    <property type="project" value="TreeGrafter"/>
</dbReference>
<organism evidence="7">
    <name type="scientific">Caldiarchaeum subterraneum</name>
    <dbReference type="NCBI Taxonomy" id="311458"/>
    <lineage>
        <taxon>Archaea</taxon>
        <taxon>Nitrososphaerota</taxon>
        <taxon>Candidatus Caldarchaeales</taxon>
        <taxon>Candidatus Caldarchaeaceae</taxon>
        <taxon>Candidatus Caldarchaeum</taxon>
    </lineage>
</organism>
<dbReference type="InterPro" id="IPR027417">
    <property type="entry name" value="P-loop_NTPase"/>
</dbReference>
<dbReference type="InterPro" id="IPR017871">
    <property type="entry name" value="ABC_transporter-like_CS"/>
</dbReference>
<protein>
    <submittedName>
        <fullName evidence="7">ABC transporter ATP-binding protein</fullName>
    </submittedName>
</protein>
<dbReference type="InterPro" id="IPR003593">
    <property type="entry name" value="AAA+_ATPase"/>
</dbReference>
<sequence>MELRTERLSSGYGDRPVIRDVDIRVSEGCVTALFGPNGAGKSTLLKTIFGMLPPLSGRVLLDGDDVTGLEPAEMLKRGVAYVPQERSIFPDLTVEENLKMAGWLIRGNRSLLRKRIEEIFTLFPVLEKMRTKKSILLSGGQQRMLEVARALMLAPQIIVMDEPSAGLAPNVLFELLSMVSGLKNAGKTIFIVDQNIREAVKIADYVYVLERGEVTFEGGVNTFMKSMEDLVRSWLKF</sequence>
<name>A0A7C5L7P6_CALS0</name>
<evidence type="ECO:0000256" key="4">
    <source>
        <dbReference type="ARBA" id="ARBA00022840"/>
    </source>
</evidence>
<evidence type="ECO:0000259" key="6">
    <source>
        <dbReference type="PROSITE" id="PS50893"/>
    </source>
</evidence>
<dbReference type="CDD" id="cd03224">
    <property type="entry name" value="ABC_TM1139_LivF_branched"/>
    <property type="match status" value="1"/>
</dbReference>
<proteinExistence type="inferred from homology"/>
<dbReference type="PROSITE" id="PS00211">
    <property type="entry name" value="ABC_TRANSPORTER_1"/>
    <property type="match status" value="1"/>
</dbReference>
<comment type="similarity">
    <text evidence="1">Belongs to the ABC transporter superfamily.</text>
</comment>
<dbReference type="PANTHER" id="PTHR43820:SF7">
    <property type="entry name" value="BRANCHED-CHAIN AMINO ACID TRANSPORT ATP-BINDING PROTEIN LIVF-RELATED"/>
    <property type="match status" value="1"/>
</dbReference>
<keyword evidence="3" id="KW-0547">Nucleotide-binding</keyword>
<dbReference type="Pfam" id="PF00005">
    <property type="entry name" value="ABC_tran"/>
    <property type="match status" value="1"/>
</dbReference>
<gene>
    <name evidence="7" type="ORF">ENM11_05740</name>
</gene>
<dbReference type="SMART" id="SM00382">
    <property type="entry name" value="AAA"/>
    <property type="match status" value="1"/>
</dbReference>
<evidence type="ECO:0000256" key="3">
    <source>
        <dbReference type="ARBA" id="ARBA00022741"/>
    </source>
</evidence>
<keyword evidence="2" id="KW-0813">Transport</keyword>
<dbReference type="GO" id="GO:0015807">
    <property type="term" value="P:L-amino acid transport"/>
    <property type="evidence" value="ECO:0007669"/>
    <property type="project" value="TreeGrafter"/>
</dbReference>
<evidence type="ECO:0000256" key="2">
    <source>
        <dbReference type="ARBA" id="ARBA00022448"/>
    </source>
</evidence>
<keyword evidence="4 7" id="KW-0067">ATP-binding</keyword>
<comment type="caution">
    <text evidence="7">The sequence shown here is derived from an EMBL/GenBank/DDBJ whole genome shotgun (WGS) entry which is preliminary data.</text>
</comment>
<reference evidence="7" key="1">
    <citation type="journal article" date="2020" name="mSystems">
        <title>Genome- and Community-Level Interaction Insights into Carbon Utilization and Element Cycling Functions of Hydrothermarchaeota in Hydrothermal Sediment.</title>
        <authorList>
            <person name="Zhou Z."/>
            <person name="Liu Y."/>
            <person name="Xu W."/>
            <person name="Pan J."/>
            <person name="Luo Z.H."/>
            <person name="Li M."/>
        </authorList>
    </citation>
    <scope>NUCLEOTIDE SEQUENCE [LARGE SCALE GENOMIC DNA]</scope>
    <source>
        <strain evidence="7">SpSt-1056</strain>
    </source>
</reference>
<evidence type="ECO:0000256" key="1">
    <source>
        <dbReference type="ARBA" id="ARBA00005417"/>
    </source>
</evidence>